<dbReference type="Proteomes" id="UP000051298">
    <property type="component" value="Unassembled WGS sequence"/>
</dbReference>
<dbReference type="InterPro" id="IPR005064">
    <property type="entry name" value="BUG"/>
</dbReference>
<dbReference type="EMBL" id="CYRX01000024">
    <property type="protein sequence ID" value="CUH60046.1"/>
    <property type="molecule type" value="Genomic_DNA"/>
</dbReference>
<name>A0A0P1EYG0_9RHOB</name>
<keyword evidence="3" id="KW-0675">Receptor</keyword>
<feature type="chain" id="PRO_5006062079" evidence="2">
    <location>
        <begin position="24"/>
        <end position="318"/>
    </location>
</feature>
<evidence type="ECO:0000313" key="3">
    <source>
        <dbReference type="EMBL" id="CUH60046.1"/>
    </source>
</evidence>
<sequence>MTKTTLTLAALAAGLAFAAPAVASDDYPSRTVEVIHHYGPGGGTDRFVRAVAEPFAEITGQQMVPVSIKGGGGIPAIAQWQRRPDDGYTLMAISPAQVISHVQGRIDMADFLPLARVQFDQALIWVPADSPFQTVQDMLDAAKANPGSVSVALSGAGGFDEVAVSLFGLEADVNFTTVPFSSSEMVSNTVGGQVDAMFEEFGPARGLWESGDLRPLVLFSETRLPELPDVPTAVEMGYDVTLGRWRAFAMQGGDDMDQAKHLYGVIEQAVEADSYKAFEAQSALQYRSELIGLDDFKAFIDTEIETYTSVMKQLGYID</sequence>
<dbReference type="PANTHER" id="PTHR42928:SF5">
    <property type="entry name" value="BLR1237 PROTEIN"/>
    <property type="match status" value="1"/>
</dbReference>
<proteinExistence type="inferred from homology"/>
<dbReference type="Gene3D" id="3.40.190.10">
    <property type="entry name" value="Periplasmic binding protein-like II"/>
    <property type="match status" value="1"/>
</dbReference>
<dbReference type="eggNOG" id="COG3181">
    <property type="taxonomic scope" value="Bacteria"/>
</dbReference>
<dbReference type="RefSeq" id="WP_058123114.1">
    <property type="nucleotide sequence ID" value="NZ_CYRX01000024.1"/>
</dbReference>
<dbReference type="STRING" id="266809.PM03_14740"/>
<dbReference type="AlphaFoldDB" id="A0A0P1EYG0"/>
<keyword evidence="2" id="KW-0732">Signal</keyword>
<dbReference type="CDD" id="cd07012">
    <property type="entry name" value="PBP2_Bug_TTT"/>
    <property type="match status" value="1"/>
</dbReference>
<accession>A0A0P1EYG0</accession>
<organism evidence="3 4">
    <name type="scientific">Thalassobacter stenotrophicus</name>
    <dbReference type="NCBI Taxonomy" id="266809"/>
    <lineage>
        <taxon>Bacteria</taxon>
        <taxon>Pseudomonadati</taxon>
        <taxon>Pseudomonadota</taxon>
        <taxon>Alphaproteobacteria</taxon>
        <taxon>Rhodobacterales</taxon>
        <taxon>Roseobacteraceae</taxon>
        <taxon>Thalassobacter</taxon>
    </lineage>
</organism>
<dbReference type="SUPFAM" id="SSF53850">
    <property type="entry name" value="Periplasmic binding protein-like II"/>
    <property type="match status" value="1"/>
</dbReference>
<evidence type="ECO:0000256" key="2">
    <source>
        <dbReference type="SAM" id="SignalP"/>
    </source>
</evidence>
<protein>
    <submittedName>
        <fullName evidence="3">Tripartite tricarboxylate transporter family receptor</fullName>
    </submittedName>
</protein>
<gene>
    <name evidence="3" type="ORF">THS5294_01335</name>
</gene>
<comment type="similarity">
    <text evidence="1">Belongs to the UPF0065 (bug) family.</text>
</comment>
<dbReference type="PANTHER" id="PTHR42928">
    <property type="entry name" value="TRICARBOXYLATE-BINDING PROTEIN"/>
    <property type="match status" value="1"/>
</dbReference>
<dbReference type="Pfam" id="PF03401">
    <property type="entry name" value="TctC"/>
    <property type="match status" value="1"/>
</dbReference>
<reference evidence="3 4" key="1">
    <citation type="submission" date="2015-09" db="EMBL/GenBank/DDBJ databases">
        <authorList>
            <consortium name="Swine Surveillance"/>
        </authorList>
    </citation>
    <scope>NUCLEOTIDE SEQUENCE [LARGE SCALE GENOMIC DNA]</scope>
    <source>
        <strain evidence="3 4">CECT 5294</strain>
    </source>
</reference>
<evidence type="ECO:0000256" key="1">
    <source>
        <dbReference type="ARBA" id="ARBA00006987"/>
    </source>
</evidence>
<dbReference type="PIRSF" id="PIRSF017082">
    <property type="entry name" value="YflP"/>
    <property type="match status" value="1"/>
</dbReference>
<evidence type="ECO:0000313" key="4">
    <source>
        <dbReference type="Proteomes" id="UP000051298"/>
    </source>
</evidence>
<feature type="signal peptide" evidence="2">
    <location>
        <begin position="1"/>
        <end position="23"/>
    </location>
</feature>
<dbReference type="InterPro" id="IPR042100">
    <property type="entry name" value="Bug_dom1"/>
</dbReference>
<dbReference type="Gene3D" id="3.40.190.150">
    <property type="entry name" value="Bordetella uptake gene, domain 1"/>
    <property type="match status" value="1"/>
</dbReference>